<evidence type="ECO:0000256" key="8">
    <source>
        <dbReference type="PROSITE-ProRule" id="PRU00069"/>
    </source>
</evidence>
<dbReference type="InterPro" id="IPR038207">
    <property type="entry name" value="DIX_dom_sf"/>
</dbReference>
<dbReference type="SUPFAM" id="SSF46785">
    <property type="entry name" value="Winged helix' DNA-binding domain"/>
    <property type="match status" value="1"/>
</dbReference>
<evidence type="ECO:0000256" key="6">
    <source>
        <dbReference type="ARBA" id="ARBA00022687"/>
    </source>
</evidence>
<dbReference type="GO" id="GO:0005109">
    <property type="term" value="F:frizzled binding"/>
    <property type="evidence" value="ECO:0007669"/>
    <property type="project" value="TreeGrafter"/>
</dbReference>
<feature type="compositionally biased region" description="Low complexity" evidence="9">
    <location>
        <begin position="416"/>
        <end position="432"/>
    </location>
</feature>
<feature type="compositionally biased region" description="Basic residues" evidence="9">
    <location>
        <begin position="232"/>
        <end position="251"/>
    </location>
</feature>
<dbReference type="GO" id="GO:0016020">
    <property type="term" value="C:membrane"/>
    <property type="evidence" value="ECO:0007669"/>
    <property type="project" value="UniProtKB-SubCell"/>
</dbReference>
<dbReference type="InterPro" id="IPR001478">
    <property type="entry name" value="PDZ"/>
</dbReference>
<feature type="domain" description="DEP" evidence="11">
    <location>
        <begin position="459"/>
        <end position="536"/>
    </location>
</feature>
<dbReference type="InterPro" id="IPR001158">
    <property type="entry name" value="DIX"/>
</dbReference>
<dbReference type="Proteomes" id="UP000663860">
    <property type="component" value="Unassembled WGS sequence"/>
</dbReference>
<dbReference type="SMART" id="SM00228">
    <property type="entry name" value="PDZ"/>
    <property type="match status" value="1"/>
</dbReference>
<dbReference type="GO" id="GO:0000132">
    <property type="term" value="P:establishment of mitotic spindle orientation"/>
    <property type="evidence" value="ECO:0007669"/>
    <property type="project" value="UniProtKB-ARBA"/>
</dbReference>
<dbReference type="GO" id="GO:0048699">
    <property type="term" value="P:generation of neurons"/>
    <property type="evidence" value="ECO:0007669"/>
    <property type="project" value="UniProtKB-ARBA"/>
</dbReference>
<evidence type="ECO:0000259" key="11">
    <source>
        <dbReference type="PROSITE" id="PS50186"/>
    </source>
</evidence>
<evidence type="ECO:0000256" key="1">
    <source>
        <dbReference type="ARBA" id="ARBA00004370"/>
    </source>
</evidence>
<dbReference type="Pfam" id="PF00778">
    <property type="entry name" value="DIX"/>
    <property type="match status" value="1"/>
</dbReference>
<evidence type="ECO:0000256" key="9">
    <source>
        <dbReference type="SAM" id="MobiDB-lite"/>
    </source>
</evidence>
<dbReference type="AlphaFoldDB" id="A0A813VDA8"/>
<dbReference type="SUPFAM" id="SSF54236">
    <property type="entry name" value="Ubiquitin-like"/>
    <property type="match status" value="1"/>
</dbReference>
<dbReference type="SUPFAM" id="SSF50156">
    <property type="entry name" value="PDZ domain-like"/>
    <property type="match status" value="1"/>
</dbReference>
<feature type="region of interest" description="Disordered" evidence="9">
    <location>
        <begin position="175"/>
        <end position="261"/>
    </location>
</feature>
<dbReference type="PROSITE" id="PS50841">
    <property type="entry name" value="DIX"/>
    <property type="match status" value="1"/>
</dbReference>
<feature type="region of interest" description="Disordered" evidence="9">
    <location>
        <begin position="599"/>
        <end position="619"/>
    </location>
</feature>
<accession>A0A813VDA8</accession>
<dbReference type="GO" id="GO:0048598">
    <property type="term" value="P:embryonic morphogenesis"/>
    <property type="evidence" value="ECO:0007669"/>
    <property type="project" value="UniProtKB-ARBA"/>
</dbReference>
<comment type="similarity">
    <text evidence="3">Belongs to the DSH family.</text>
</comment>
<dbReference type="GO" id="GO:0009887">
    <property type="term" value="P:animal organ morphogenesis"/>
    <property type="evidence" value="ECO:0007669"/>
    <property type="project" value="UniProtKB-ARBA"/>
</dbReference>
<organism evidence="13 14">
    <name type="scientific">Adineta steineri</name>
    <dbReference type="NCBI Taxonomy" id="433720"/>
    <lineage>
        <taxon>Eukaryota</taxon>
        <taxon>Metazoa</taxon>
        <taxon>Spiralia</taxon>
        <taxon>Gnathifera</taxon>
        <taxon>Rotifera</taxon>
        <taxon>Eurotatoria</taxon>
        <taxon>Bdelloidea</taxon>
        <taxon>Adinetida</taxon>
        <taxon>Adinetidae</taxon>
        <taxon>Adineta</taxon>
    </lineage>
</organism>
<evidence type="ECO:0000256" key="2">
    <source>
        <dbReference type="ARBA" id="ARBA00004496"/>
    </source>
</evidence>
<dbReference type="GO" id="GO:0016477">
    <property type="term" value="P:cell migration"/>
    <property type="evidence" value="ECO:0007669"/>
    <property type="project" value="UniProtKB-ARBA"/>
</dbReference>
<protein>
    <submittedName>
        <fullName evidence="13">Uncharacterized protein</fullName>
    </submittedName>
</protein>
<keyword evidence="4" id="KW-0217">Developmental protein</keyword>
<dbReference type="GO" id="GO:0048468">
    <property type="term" value="P:cell development"/>
    <property type="evidence" value="ECO:0007669"/>
    <property type="project" value="UniProtKB-ARBA"/>
</dbReference>
<dbReference type="PROSITE" id="PS50186">
    <property type="entry name" value="DEP"/>
    <property type="match status" value="1"/>
</dbReference>
<dbReference type="PANTHER" id="PTHR10878">
    <property type="entry name" value="SEGMENT POLARITY PROTEIN DISHEVELLED"/>
    <property type="match status" value="1"/>
</dbReference>
<dbReference type="InterPro" id="IPR003351">
    <property type="entry name" value="Dishevelled_protein_dom"/>
</dbReference>
<name>A0A813VDA8_9BILA</name>
<dbReference type="PROSITE" id="PS50106">
    <property type="entry name" value="PDZ"/>
    <property type="match status" value="1"/>
</dbReference>
<dbReference type="InterPro" id="IPR036034">
    <property type="entry name" value="PDZ_sf"/>
</dbReference>
<keyword evidence="6 8" id="KW-0879">Wnt signaling pathway</keyword>
<comment type="caution">
    <text evidence="13">The sequence shown here is derived from an EMBL/GenBank/DDBJ whole genome shotgun (WGS) entry which is preliminary data.</text>
</comment>
<dbReference type="GO" id="GO:0048730">
    <property type="term" value="P:epidermis morphogenesis"/>
    <property type="evidence" value="ECO:0007669"/>
    <property type="project" value="UniProtKB-ARBA"/>
</dbReference>
<feature type="domain" description="DIX" evidence="12">
    <location>
        <begin position="79"/>
        <end position="163"/>
    </location>
</feature>
<dbReference type="InterPro" id="IPR000591">
    <property type="entry name" value="DEP_dom"/>
</dbReference>
<dbReference type="Pfam" id="PF00610">
    <property type="entry name" value="DEP"/>
    <property type="match status" value="1"/>
</dbReference>
<dbReference type="Pfam" id="PF00595">
    <property type="entry name" value="PDZ"/>
    <property type="match status" value="1"/>
</dbReference>
<dbReference type="GO" id="GO:0003002">
    <property type="term" value="P:regionalization"/>
    <property type="evidence" value="ECO:0007669"/>
    <property type="project" value="UniProtKB-ARBA"/>
</dbReference>
<dbReference type="EMBL" id="CAJNOE010000060">
    <property type="protein sequence ID" value="CAF0835027.1"/>
    <property type="molecule type" value="Genomic_DNA"/>
</dbReference>
<dbReference type="GO" id="GO:0060070">
    <property type="term" value="P:canonical Wnt signaling pathway"/>
    <property type="evidence" value="ECO:0007669"/>
    <property type="project" value="TreeGrafter"/>
</dbReference>
<keyword evidence="5" id="KW-0963">Cytoplasm</keyword>
<dbReference type="Gene3D" id="2.40.240.130">
    <property type="match status" value="1"/>
</dbReference>
<feature type="compositionally biased region" description="Polar residues" evidence="9">
    <location>
        <begin position="190"/>
        <end position="201"/>
    </location>
</feature>
<evidence type="ECO:0000259" key="10">
    <source>
        <dbReference type="PROSITE" id="PS50106"/>
    </source>
</evidence>
<dbReference type="InterPro" id="IPR015506">
    <property type="entry name" value="Dsh/Dvl-rel"/>
</dbReference>
<evidence type="ECO:0000256" key="7">
    <source>
        <dbReference type="ARBA" id="ARBA00023136"/>
    </source>
</evidence>
<dbReference type="SMART" id="SM00049">
    <property type="entry name" value="DEP"/>
    <property type="match status" value="1"/>
</dbReference>
<keyword evidence="7" id="KW-0472">Membrane</keyword>
<feature type="compositionally biased region" description="Low complexity" evidence="9">
    <location>
        <begin position="217"/>
        <end position="230"/>
    </location>
</feature>
<dbReference type="Pfam" id="PF02377">
    <property type="entry name" value="Dishevelled"/>
    <property type="match status" value="1"/>
</dbReference>
<evidence type="ECO:0000256" key="4">
    <source>
        <dbReference type="ARBA" id="ARBA00022473"/>
    </source>
</evidence>
<reference evidence="13" key="1">
    <citation type="submission" date="2021-02" db="EMBL/GenBank/DDBJ databases">
        <authorList>
            <person name="Nowell W R."/>
        </authorList>
    </citation>
    <scope>NUCLEOTIDE SEQUENCE</scope>
</reference>
<dbReference type="InterPro" id="IPR036390">
    <property type="entry name" value="WH_DNA-bd_sf"/>
</dbReference>
<dbReference type="GO" id="GO:0030674">
    <property type="term" value="F:protein-macromolecule adaptor activity"/>
    <property type="evidence" value="ECO:0007669"/>
    <property type="project" value="UniProtKB-ARBA"/>
</dbReference>
<feature type="domain" description="PDZ" evidence="10">
    <location>
        <begin position="270"/>
        <end position="339"/>
    </location>
</feature>
<dbReference type="PANTHER" id="PTHR10878:SF25">
    <property type="entry name" value="SEGMENT POLARITY PROTEIN DISHEVELLED"/>
    <property type="match status" value="1"/>
</dbReference>
<dbReference type="CDD" id="cd06717">
    <property type="entry name" value="PDZ_Dishevelled-like"/>
    <property type="match status" value="1"/>
</dbReference>
<dbReference type="GO" id="GO:0005938">
    <property type="term" value="C:cell cortex"/>
    <property type="evidence" value="ECO:0007669"/>
    <property type="project" value="UniProtKB-ARBA"/>
</dbReference>
<comment type="subcellular location">
    <subcellularLocation>
        <location evidence="2">Cytoplasm</location>
    </subcellularLocation>
    <subcellularLocation>
        <location evidence="1">Membrane</location>
    </subcellularLocation>
</comment>
<dbReference type="FunFam" id="2.30.42.10:FF:000203">
    <property type="entry name" value="DiSHevelled related"/>
    <property type="match status" value="1"/>
</dbReference>
<dbReference type="InterPro" id="IPR036388">
    <property type="entry name" value="WH-like_DNA-bd_sf"/>
</dbReference>
<evidence type="ECO:0000256" key="5">
    <source>
        <dbReference type="ARBA" id="ARBA00022490"/>
    </source>
</evidence>
<feature type="region of interest" description="Disordered" evidence="9">
    <location>
        <begin position="408"/>
        <end position="434"/>
    </location>
</feature>
<gene>
    <name evidence="13" type="ORF">IZO911_LOCUS8745</name>
</gene>
<evidence type="ECO:0000256" key="3">
    <source>
        <dbReference type="ARBA" id="ARBA00008735"/>
    </source>
</evidence>
<dbReference type="GO" id="GO:0035556">
    <property type="term" value="P:intracellular signal transduction"/>
    <property type="evidence" value="ECO:0007669"/>
    <property type="project" value="InterPro"/>
</dbReference>
<feature type="region of interest" description="Disordered" evidence="9">
    <location>
        <begin position="634"/>
        <end position="653"/>
    </location>
</feature>
<dbReference type="FunFam" id="1.10.10.10:FF:000400">
    <property type="entry name" value="DiSHevelled related"/>
    <property type="match status" value="1"/>
</dbReference>
<proteinExistence type="inferred from homology"/>
<dbReference type="GO" id="GO:0048646">
    <property type="term" value="P:anatomical structure formation involved in morphogenesis"/>
    <property type="evidence" value="ECO:0007669"/>
    <property type="project" value="UniProtKB-ARBA"/>
</dbReference>
<dbReference type="Gene3D" id="1.10.10.10">
    <property type="entry name" value="Winged helix-like DNA-binding domain superfamily/Winged helix DNA-binding domain"/>
    <property type="match status" value="1"/>
</dbReference>
<dbReference type="CDD" id="cd04438">
    <property type="entry name" value="DEP_dishevelled"/>
    <property type="match status" value="1"/>
</dbReference>
<sequence>MPNLAQVSCLFFDGEATPNELDLLTDEAVKQCQVLHKAICKVMSQICPQTLSTATSSSSSLPPSSTNNLNTSITNAITKIFIYVDSNRDDANEPFSIKLNKPSMSITLDDFLNAIPKPYTRNYKYFFKSVDPVLGVIREEITDRRQILPSANGRIAAWLMPATLAQDTTNDITTTTANTSYRRRNRQQDDSLFTSDTSASEMTDIASQIDHDDDRFSSITETTNTTDTSSNYHRRRRRRRHHHQQQHHRRERASSMSSMTDSTISMDVVTVVLSLERIKYLGMTVVGESDGGIIVGSIMKGGAVDADGRIQPGDMILQMNDVSFEHISNSDAVRLLRETVKDAKSIKLVIAKRWNDHNGLLDDDESNGYFPLPHQVMMNNNARQDPIRPIDPRQWVAQTNAVLLRRHSSLSPPPAASSTLSSSPSNSPHNSSGIKKYRYDLNLTRNSDMETICRAMQQSQSGLDIRDRLWLKIILKNSFLGSDLVHWLYKHVDGFIDKQDAKEYACALLERGYIRHPIVGLLTRGFSKSCYYVFGRLDNNGNDDNDDDDNSQINGMSQLTIGESTVNYDAIGARPSYGFLDKHNVPVLYASTSSLTSSYNKKTKSQSSGESSRIRMTPSSFLANNNATLSTIRSHQRPNNNSTCTTDNSIITI</sequence>
<evidence type="ECO:0000259" key="12">
    <source>
        <dbReference type="PROSITE" id="PS50841"/>
    </source>
</evidence>
<dbReference type="SMART" id="SM00021">
    <property type="entry name" value="DAX"/>
    <property type="match status" value="1"/>
</dbReference>
<dbReference type="Gene3D" id="2.30.42.10">
    <property type="match status" value="1"/>
</dbReference>
<dbReference type="InterPro" id="IPR029071">
    <property type="entry name" value="Ubiquitin-like_domsf"/>
</dbReference>
<evidence type="ECO:0000313" key="13">
    <source>
        <dbReference type="EMBL" id="CAF0835027.1"/>
    </source>
</evidence>
<evidence type="ECO:0000313" key="14">
    <source>
        <dbReference type="Proteomes" id="UP000663860"/>
    </source>
</evidence>
<dbReference type="GO" id="GO:0005829">
    <property type="term" value="C:cytosol"/>
    <property type="evidence" value="ECO:0007669"/>
    <property type="project" value="TreeGrafter"/>
</dbReference>